<evidence type="ECO:0000256" key="4">
    <source>
        <dbReference type="ARBA" id="ARBA00022747"/>
    </source>
</evidence>
<accession>A0AAW9HUU9</accession>
<dbReference type="PRINTS" id="PR00105">
    <property type="entry name" value="C5METTRFRASE"/>
</dbReference>
<dbReference type="NCBIfam" id="TIGR00675">
    <property type="entry name" value="dcm"/>
    <property type="match status" value="1"/>
</dbReference>
<sequence length="499" mass="54896">MSNVLTLGSLFSGSGGFELAGLTVGMKPLWASEVEPFAIRVTSKRLPFVAHMGDVRNLDGANLPPVDIITFGSPCQDLSIAGKRSGIEGSRSSLFYEAIRIIKEMRWKTNGNYPKYALWENVPGAFSSHKGADFEKVLEAFLSVKGYTLDAPRPQKWHAAGEIVADHFSLSWRVLDAQHFGVPQRRKRIFLVADFGDTSAGKILFESESVLGDLEACQDERKRPAGNPKRGAYETGKLVLNDQGGSRMDISEDVTGTLRAQSNHPPLIFENHGQDARYIGPNDTAQTIVSRFGTGGNNQPLVVDLPCAYSLCSKKNKAMFSDIKDNSQITETSRTLDTRGSDPVCNQGGMAVLSYALDRASFNQGQNAAYDFAVEKECQPTMVAKGPGAVATENESGYIVRRLTPTECARLQGFPDGWCDGLAEENPSKAQFTFWREIFDRYTDIMSIQRKSDKQIKKWLKNPYSDSAAYKLWGNGIALPCAIFVLAAIKKNSGIYLQK</sequence>
<reference evidence="8" key="1">
    <citation type="submission" date="2023-10" db="EMBL/GenBank/DDBJ databases">
        <title>Whole Genome based description of the genera Actinobaculum and Actinotignum reveals a complex phylogenetic relationship within the species included in the genus Actinotignum.</title>
        <authorList>
            <person name="Jensen C.S."/>
            <person name="Dargis R."/>
            <person name="Kemp M."/>
            <person name="Christensen J.J."/>
        </authorList>
    </citation>
    <scope>NUCLEOTIDE SEQUENCE</scope>
    <source>
        <strain evidence="8">SLA_B511</strain>
    </source>
</reference>
<comment type="catalytic activity">
    <reaction evidence="7">
        <text>a 2'-deoxycytidine in DNA + S-adenosyl-L-methionine = a 5-methyl-2'-deoxycytidine in DNA + S-adenosyl-L-homocysteine + H(+)</text>
        <dbReference type="Rhea" id="RHEA:13681"/>
        <dbReference type="Rhea" id="RHEA-COMP:11369"/>
        <dbReference type="Rhea" id="RHEA-COMP:11370"/>
        <dbReference type="ChEBI" id="CHEBI:15378"/>
        <dbReference type="ChEBI" id="CHEBI:57856"/>
        <dbReference type="ChEBI" id="CHEBI:59789"/>
        <dbReference type="ChEBI" id="CHEBI:85452"/>
        <dbReference type="ChEBI" id="CHEBI:85454"/>
        <dbReference type="EC" id="2.1.1.37"/>
    </reaction>
</comment>
<evidence type="ECO:0000256" key="2">
    <source>
        <dbReference type="ARBA" id="ARBA00022679"/>
    </source>
</evidence>
<dbReference type="EC" id="2.1.1.37" evidence="7"/>
<keyword evidence="3 5" id="KW-0949">S-adenosyl-L-methionine</keyword>
<feature type="active site" evidence="5">
    <location>
        <position position="75"/>
    </location>
</feature>
<evidence type="ECO:0000313" key="8">
    <source>
        <dbReference type="EMBL" id="MDY5154634.1"/>
    </source>
</evidence>
<keyword evidence="2 5" id="KW-0808">Transferase</keyword>
<dbReference type="AlphaFoldDB" id="A0AAW9HUU9"/>
<dbReference type="GO" id="GO:0003886">
    <property type="term" value="F:DNA (cytosine-5-)-methyltransferase activity"/>
    <property type="evidence" value="ECO:0007669"/>
    <property type="project" value="UniProtKB-EC"/>
</dbReference>
<name>A0AAW9HUU9_9ACTO</name>
<dbReference type="InterPro" id="IPR001525">
    <property type="entry name" value="C5_MeTfrase"/>
</dbReference>
<evidence type="ECO:0000256" key="7">
    <source>
        <dbReference type="RuleBase" id="RU000417"/>
    </source>
</evidence>
<dbReference type="PANTHER" id="PTHR46098">
    <property type="entry name" value="TRNA (CYTOSINE(38)-C(5))-METHYLTRANSFERASE"/>
    <property type="match status" value="1"/>
</dbReference>
<proteinExistence type="inferred from homology"/>
<dbReference type="GO" id="GO:0009307">
    <property type="term" value="P:DNA restriction-modification system"/>
    <property type="evidence" value="ECO:0007669"/>
    <property type="project" value="UniProtKB-KW"/>
</dbReference>
<comment type="caution">
    <text evidence="8">The sequence shown here is derived from an EMBL/GenBank/DDBJ whole genome shotgun (WGS) entry which is preliminary data.</text>
</comment>
<comment type="similarity">
    <text evidence="5 6">Belongs to the class I-like SAM-binding methyltransferase superfamily. C5-methyltransferase family.</text>
</comment>
<dbReference type="InterPro" id="IPR029063">
    <property type="entry name" value="SAM-dependent_MTases_sf"/>
</dbReference>
<dbReference type="Proteomes" id="UP001281731">
    <property type="component" value="Unassembled WGS sequence"/>
</dbReference>
<evidence type="ECO:0000256" key="6">
    <source>
        <dbReference type="RuleBase" id="RU000416"/>
    </source>
</evidence>
<dbReference type="InterPro" id="IPR050750">
    <property type="entry name" value="C5-MTase"/>
</dbReference>
<dbReference type="SUPFAM" id="SSF53335">
    <property type="entry name" value="S-adenosyl-L-methionine-dependent methyltransferases"/>
    <property type="match status" value="1"/>
</dbReference>
<gene>
    <name evidence="8" type="primary">dcm</name>
    <name evidence="8" type="ORF">R6G80_02690</name>
</gene>
<organism evidence="8 9">
    <name type="scientific">Actinotignum urinale</name>
    <dbReference type="NCBI Taxonomy" id="190146"/>
    <lineage>
        <taxon>Bacteria</taxon>
        <taxon>Bacillati</taxon>
        <taxon>Actinomycetota</taxon>
        <taxon>Actinomycetes</taxon>
        <taxon>Actinomycetales</taxon>
        <taxon>Actinomycetaceae</taxon>
        <taxon>Actinotignum</taxon>
    </lineage>
</organism>
<evidence type="ECO:0000256" key="1">
    <source>
        <dbReference type="ARBA" id="ARBA00022603"/>
    </source>
</evidence>
<dbReference type="GO" id="GO:0032259">
    <property type="term" value="P:methylation"/>
    <property type="evidence" value="ECO:0007669"/>
    <property type="project" value="UniProtKB-KW"/>
</dbReference>
<evidence type="ECO:0000256" key="5">
    <source>
        <dbReference type="PROSITE-ProRule" id="PRU01016"/>
    </source>
</evidence>
<dbReference type="InterPro" id="IPR018117">
    <property type="entry name" value="C5_DNA_meth_AS"/>
</dbReference>
<evidence type="ECO:0000313" key="9">
    <source>
        <dbReference type="Proteomes" id="UP001281731"/>
    </source>
</evidence>
<evidence type="ECO:0000256" key="3">
    <source>
        <dbReference type="ARBA" id="ARBA00022691"/>
    </source>
</evidence>
<keyword evidence="4" id="KW-0680">Restriction system</keyword>
<dbReference type="Gene3D" id="3.90.120.10">
    <property type="entry name" value="DNA Methylase, subunit A, domain 2"/>
    <property type="match status" value="1"/>
</dbReference>
<dbReference type="Gene3D" id="3.40.50.150">
    <property type="entry name" value="Vaccinia Virus protein VP39"/>
    <property type="match status" value="1"/>
</dbReference>
<protein>
    <recommendedName>
        <fullName evidence="7">Cytosine-specific methyltransferase</fullName>
        <ecNumber evidence="7">2.1.1.37</ecNumber>
    </recommendedName>
</protein>
<dbReference type="PANTHER" id="PTHR46098:SF1">
    <property type="entry name" value="TRNA (CYTOSINE(38)-C(5))-METHYLTRANSFERASE"/>
    <property type="match status" value="1"/>
</dbReference>
<dbReference type="EMBL" id="JAWNGC010000002">
    <property type="protein sequence ID" value="MDY5154634.1"/>
    <property type="molecule type" value="Genomic_DNA"/>
</dbReference>
<dbReference type="PROSITE" id="PS00094">
    <property type="entry name" value="C5_MTASE_1"/>
    <property type="match status" value="1"/>
</dbReference>
<dbReference type="PROSITE" id="PS51679">
    <property type="entry name" value="SAM_MT_C5"/>
    <property type="match status" value="1"/>
</dbReference>
<dbReference type="Pfam" id="PF00145">
    <property type="entry name" value="DNA_methylase"/>
    <property type="match status" value="2"/>
</dbReference>
<dbReference type="RefSeq" id="WP_320756358.1">
    <property type="nucleotide sequence ID" value="NZ_JAWNGC010000002.1"/>
</dbReference>
<keyword evidence="1 5" id="KW-0489">Methyltransferase</keyword>